<keyword evidence="2" id="KW-1185">Reference proteome</keyword>
<reference evidence="1 2" key="1">
    <citation type="submission" date="2018-07" db="EMBL/GenBank/DDBJ databases">
        <title>Genome sequences of Haloplanus salinus JCM 18368T.</title>
        <authorList>
            <person name="Kim Y.B."/>
            <person name="Roh S.W."/>
        </authorList>
    </citation>
    <scope>NUCLEOTIDE SEQUENCE [LARGE SCALE GENOMIC DNA]</scope>
    <source>
        <strain evidence="1 2">JCM 18368</strain>
    </source>
</reference>
<gene>
    <name evidence="1" type="ORF">DU504_11745</name>
</gene>
<dbReference type="EMBL" id="QPHM01000001">
    <property type="protein sequence ID" value="RCU47905.1"/>
    <property type="molecule type" value="Genomic_DNA"/>
</dbReference>
<organism evidence="1 2">
    <name type="scientific">Haloplanus salinus</name>
    <dbReference type="NCBI Taxonomy" id="1126245"/>
    <lineage>
        <taxon>Archaea</taxon>
        <taxon>Methanobacteriati</taxon>
        <taxon>Methanobacteriota</taxon>
        <taxon>Stenosarchaea group</taxon>
        <taxon>Halobacteria</taxon>
        <taxon>Halobacteriales</taxon>
        <taxon>Haloferacaceae</taxon>
        <taxon>Haloplanus</taxon>
    </lineage>
</organism>
<dbReference type="AlphaFoldDB" id="A0A368NE22"/>
<evidence type="ECO:0000313" key="1">
    <source>
        <dbReference type="EMBL" id="RCU47905.1"/>
    </source>
</evidence>
<protein>
    <submittedName>
        <fullName evidence="1">Uncharacterized protein</fullName>
    </submittedName>
</protein>
<evidence type="ECO:0000313" key="2">
    <source>
        <dbReference type="Proteomes" id="UP000252189"/>
    </source>
</evidence>
<accession>A0A368NE22</accession>
<name>A0A368NE22_9EURY</name>
<comment type="caution">
    <text evidence="1">The sequence shown here is derived from an EMBL/GenBank/DDBJ whole genome shotgun (WGS) entry which is preliminary data.</text>
</comment>
<dbReference type="Proteomes" id="UP000252189">
    <property type="component" value="Unassembled WGS sequence"/>
</dbReference>
<proteinExistence type="predicted"/>
<sequence>MMASDVSEGEHYEVLAYTDWADLFIPTVVKWANGEIDRFNDPAVTRNNRRESLQLVERQAD</sequence>